<dbReference type="Gene3D" id="3.20.20.70">
    <property type="entry name" value="Aldolase class I"/>
    <property type="match status" value="1"/>
</dbReference>
<dbReference type="OrthoDB" id="2015515at2759"/>
<dbReference type="InterPro" id="IPR001585">
    <property type="entry name" value="TAL/FSA"/>
</dbReference>
<dbReference type="AlphaFoldDB" id="A0A5C3N5A8"/>
<keyword evidence="1" id="KW-0704">Schiff base</keyword>
<dbReference type="PANTHER" id="PTHR10683:SF18">
    <property type="entry name" value="TRANSALDOLASE"/>
    <property type="match status" value="1"/>
</dbReference>
<organism evidence="3 4">
    <name type="scientific">Heliocybe sulcata</name>
    <dbReference type="NCBI Taxonomy" id="5364"/>
    <lineage>
        <taxon>Eukaryota</taxon>
        <taxon>Fungi</taxon>
        <taxon>Dikarya</taxon>
        <taxon>Basidiomycota</taxon>
        <taxon>Agaricomycotina</taxon>
        <taxon>Agaricomycetes</taxon>
        <taxon>Gloeophyllales</taxon>
        <taxon>Gloeophyllaceae</taxon>
        <taxon>Heliocybe</taxon>
    </lineage>
</organism>
<dbReference type="EMBL" id="ML213508">
    <property type="protein sequence ID" value="TFK52844.1"/>
    <property type="molecule type" value="Genomic_DNA"/>
</dbReference>
<evidence type="ECO:0000313" key="4">
    <source>
        <dbReference type="Proteomes" id="UP000305948"/>
    </source>
</evidence>
<feature type="compositionally biased region" description="Basic and acidic residues" evidence="2">
    <location>
        <begin position="514"/>
        <end position="524"/>
    </location>
</feature>
<name>A0A5C3N5A8_9AGAM</name>
<gene>
    <name evidence="3" type="ORF">OE88DRAFT_1733835</name>
</gene>
<evidence type="ECO:0000256" key="2">
    <source>
        <dbReference type="SAM" id="MobiDB-lite"/>
    </source>
</evidence>
<feature type="region of interest" description="Disordered" evidence="2">
    <location>
        <begin position="37"/>
        <end position="78"/>
    </location>
</feature>
<dbReference type="UniPathway" id="UPA00115">
    <property type="reaction ID" value="UER00414"/>
</dbReference>
<sequence>MARFRRSKRGSERELTARRLLSELAVMAFSSLYPGESELGRTIYNGDESTEEERDERPPAICDGTRATSRKDSPTADVASEWTIASPERVQTPPRHPVASSQSKIWTVHALRALGTSIIGQSADFYRYTIDGTMTDPKSLFRVMYESYIRYHVWNGVRIATERPENLAQRWAIAKDAIVALLVGVGSLFLEQVQGPHWIHIDPRHHDKREDIIAQAISFLDAFESQGVPRDKVIITIPATRRGIHACHELTSSRACNVNLSMVSSLSHAQLCLEAGASSISIPVGRLLYYHERKGAFSPSTRPHPGINAIHEIQAYCRLKKVKTTVICNDLRNLAELQDVGGVDCVALSEFQLEELRDSHIAIENPVLRFASIYEQVSQAEYPTTLLKDFQYIQDCMSPGDYQAFRFVVKQTLKSMTIAMHGIEAVIGGEVRQRMTYTPLPAWKERQLVAPSSTEPLPEPSEPPGIIKPCALPVPNPKVPSSDSMPPPTLDRTVESSTVTADSKTAAEVTSPMRRVESECRALF</sequence>
<feature type="region of interest" description="Disordered" evidence="2">
    <location>
        <begin position="472"/>
        <end position="524"/>
    </location>
</feature>
<dbReference type="GO" id="GO:0006098">
    <property type="term" value="P:pentose-phosphate shunt"/>
    <property type="evidence" value="ECO:0007669"/>
    <property type="project" value="UniProtKB-UniPathway"/>
</dbReference>
<accession>A0A5C3N5A8</accession>
<reference evidence="3 4" key="1">
    <citation type="journal article" date="2019" name="Nat. Ecol. Evol.">
        <title>Megaphylogeny resolves global patterns of mushroom evolution.</title>
        <authorList>
            <person name="Varga T."/>
            <person name="Krizsan K."/>
            <person name="Foldi C."/>
            <person name="Dima B."/>
            <person name="Sanchez-Garcia M."/>
            <person name="Sanchez-Ramirez S."/>
            <person name="Szollosi G.J."/>
            <person name="Szarkandi J.G."/>
            <person name="Papp V."/>
            <person name="Albert L."/>
            <person name="Andreopoulos W."/>
            <person name="Angelini C."/>
            <person name="Antonin V."/>
            <person name="Barry K.W."/>
            <person name="Bougher N.L."/>
            <person name="Buchanan P."/>
            <person name="Buyck B."/>
            <person name="Bense V."/>
            <person name="Catcheside P."/>
            <person name="Chovatia M."/>
            <person name="Cooper J."/>
            <person name="Damon W."/>
            <person name="Desjardin D."/>
            <person name="Finy P."/>
            <person name="Geml J."/>
            <person name="Haridas S."/>
            <person name="Hughes K."/>
            <person name="Justo A."/>
            <person name="Karasinski D."/>
            <person name="Kautmanova I."/>
            <person name="Kiss B."/>
            <person name="Kocsube S."/>
            <person name="Kotiranta H."/>
            <person name="LaButti K.M."/>
            <person name="Lechner B.E."/>
            <person name="Liimatainen K."/>
            <person name="Lipzen A."/>
            <person name="Lukacs Z."/>
            <person name="Mihaltcheva S."/>
            <person name="Morgado L.N."/>
            <person name="Niskanen T."/>
            <person name="Noordeloos M.E."/>
            <person name="Ohm R.A."/>
            <person name="Ortiz-Santana B."/>
            <person name="Ovrebo C."/>
            <person name="Racz N."/>
            <person name="Riley R."/>
            <person name="Savchenko A."/>
            <person name="Shiryaev A."/>
            <person name="Soop K."/>
            <person name="Spirin V."/>
            <person name="Szebenyi C."/>
            <person name="Tomsovsky M."/>
            <person name="Tulloss R.E."/>
            <person name="Uehling J."/>
            <person name="Grigoriev I.V."/>
            <person name="Vagvolgyi C."/>
            <person name="Papp T."/>
            <person name="Martin F.M."/>
            <person name="Miettinen O."/>
            <person name="Hibbett D.S."/>
            <person name="Nagy L.G."/>
        </authorList>
    </citation>
    <scope>NUCLEOTIDE SEQUENCE [LARGE SCALE GENOMIC DNA]</scope>
    <source>
        <strain evidence="3 4">OMC1185</strain>
    </source>
</reference>
<dbReference type="Pfam" id="PF00923">
    <property type="entry name" value="TAL_FSA"/>
    <property type="match status" value="1"/>
</dbReference>
<protein>
    <submittedName>
        <fullName evidence="3">Aldolase</fullName>
    </submittedName>
</protein>
<dbReference type="SUPFAM" id="SSF51569">
    <property type="entry name" value="Aldolase"/>
    <property type="match status" value="1"/>
</dbReference>
<keyword evidence="4" id="KW-1185">Reference proteome</keyword>
<dbReference type="InterPro" id="IPR013785">
    <property type="entry name" value="Aldolase_TIM"/>
</dbReference>
<evidence type="ECO:0000313" key="3">
    <source>
        <dbReference type="EMBL" id="TFK52844.1"/>
    </source>
</evidence>
<dbReference type="GO" id="GO:0005975">
    <property type="term" value="P:carbohydrate metabolic process"/>
    <property type="evidence" value="ECO:0007669"/>
    <property type="project" value="InterPro"/>
</dbReference>
<dbReference type="Proteomes" id="UP000305948">
    <property type="component" value="Unassembled WGS sequence"/>
</dbReference>
<evidence type="ECO:0000256" key="1">
    <source>
        <dbReference type="ARBA" id="ARBA00023270"/>
    </source>
</evidence>
<proteinExistence type="predicted"/>
<dbReference type="PANTHER" id="PTHR10683">
    <property type="entry name" value="TRANSALDOLASE"/>
    <property type="match status" value="1"/>
</dbReference>
<dbReference type="STRING" id="5364.A0A5C3N5A8"/>